<dbReference type="PANTHER" id="PTHR43235:SF1">
    <property type="entry name" value="GLUTAMINE AMIDOTRANSFERASE PB2B2.05-RELATED"/>
    <property type="match status" value="1"/>
</dbReference>
<sequence length="261" mass="27509">MTAGPPHLPLVGVLACRKERANGTTYSRVNDHLTEPLLDHAGVAAVLIHTVRPEHAGSVLARLDGLVLPGSGSFVHPVRYGGRDADAVPGREYDPARDETAAALLRAADAIPGLPVLASCRGMQELAVHHGGTLANVPASEVKHRLRAGVDGPDRWAPAHTVAVRPGGLLAGLVEPGHDPGEVPVNSQHSDRVAKVPGEVFVEAVAPDGTVEAISVGAPDRFVLGVQWHFEHHTGRSVLDRAVLAAFGSRCRSRMTSREQQ</sequence>
<dbReference type="Pfam" id="PF07722">
    <property type="entry name" value="Peptidase_C26"/>
    <property type="match status" value="1"/>
</dbReference>
<dbReference type="EMBL" id="JAGTPG010000001">
    <property type="protein sequence ID" value="MBR8639540.1"/>
    <property type="molecule type" value="Genomic_DNA"/>
</dbReference>
<dbReference type="AlphaFoldDB" id="A0A941J239"/>
<evidence type="ECO:0000313" key="2">
    <source>
        <dbReference type="Proteomes" id="UP000682308"/>
    </source>
</evidence>
<accession>A0A941J239</accession>
<proteinExistence type="predicted"/>
<organism evidence="1 2">
    <name type="scientific">Streptomyces tuirus</name>
    <dbReference type="NCBI Taxonomy" id="68278"/>
    <lineage>
        <taxon>Bacteria</taxon>
        <taxon>Bacillati</taxon>
        <taxon>Actinomycetota</taxon>
        <taxon>Actinomycetes</taxon>
        <taxon>Kitasatosporales</taxon>
        <taxon>Streptomycetaceae</taxon>
        <taxon>Streptomyces</taxon>
    </lineage>
</organism>
<comment type="caution">
    <text evidence="1">The sequence shown here is derived from an EMBL/GenBank/DDBJ whole genome shotgun (WGS) entry which is preliminary data.</text>
</comment>
<evidence type="ECO:0000313" key="1">
    <source>
        <dbReference type="EMBL" id="MBR8639540.1"/>
    </source>
</evidence>
<keyword evidence="1" id="KW-0378">Hydrolase</keyword>
<protein>
    <submittedName>
        <fullName evidence="1">Gamma-glutamyl-gamma-aminobutyrate hydrolase family protein</fullName>
    </submittedName>
</protein>
<dbReference type="GO" id="GO:0005829">
    <property type="term" value="C:cytosol"/>
    <property type="evidence" value="ECO:0007669"/>
    <property type="project" value="TreeGrafter"/>
</dbReference>
<dbReference type="InterPro" id="IPR011697">
    <property type="entry name" value="Peptidase_C26"/>
</dbReference>
<gene>
    <name evidence="1" type="ORF">KEF29_10080</name>
</gene>
<dbReference type="InterPro" id="IPR029062">
    <property type="entry name" value="Class_I_gatase-like"/>
</dbReference>
<dbReference type="Proteomes" id="UP000682308">
    <property type="component" value="Unassembled WGS sequence"/>
</dbReference>
<keyword evidence="2" id="KW-1185">Reference proteome</keyword>
<dbReference type="InterPro" id="IPR044668">
    <property type="entry name" value="PuuD-like"/>
</dbReference>
<dbReference type="GO" id="GO:0033969">
    <property type="term" value="F:gamma-glutamyl-gamma-aminobutyrate hydrolase activity"/>
    <property type="evidence" value="ECO:0007669"/>
    <property type="project" value="TreeGrafter"/>
</dbReference>
<dbReference type="PANTHER" id="PTHR43235">
    <property type="entry name" value="GLUTAMINE AMIDOTRANSFERASE PB2B2.05-RELATED"/>
    <property type="match status" value="1"/>
</dbReference>
<dbReference type="GO" id="GO:0006598">
    <property type="term" value="P:polyamine catabolic process"/>
    <property type="evidence" value="ECO:0007669"/>
    <property type="project" value="TreeGrafter"/>
</dbReference>
<dbReference type="SUPFAM" id="SSF52317">
    <property type="entry name" value="Class I glutamine amidotransferase-like"/>
    <property type="match status" value="1"/>
</dbReference>
<name>A0A941J239_9ACTN</name>
<reference evidence="1 2" key="1">
    <citation type="submission" date="2021-04" db="EMBL/GenBank/DDBJ databases">
        <title>Characterization of the biosynthetic gene cluster of new lipopeptides with antitumor activity in the genome of the marine Streptomyces PHM034.</title>
        <authorList>
            <person name="Ceniceros A."/>
            <person name="Canedo L."/>
            <person name="Mendez C."/>
            <person name="Olano C."/>
            <person name="Schleissner C."/>
            <person name="Cuevas C."/>
            <person name="De La Calle F."/>
            <person name="Salas J.A."/>
        </authorList>
    </citation>
    <scope>NUCLEOTIDE SEQUENCE [LARGE SCALE GENOMIC DNA]</scope>
    <source>
        <strain evidence="1 2">PHM034</strain>
    </source>
</reference>
<dbReference type="PROSITE" id="PS51273">
    <property type="entry name" value="GATASE_TYPE_1"/>
    <property type="match status" value="1"/>
</dbReference>
<dbReference type="Gene3D" id="3.40.50.880">
    <property type="match status" value="1"/>
</dbReference>